<dbReference type="EMBL" id="JACTNZ010000013">
    <property type="protein sequence ID" value="KAG5514687.1"/>
    <property type="molecule type" value="Genomic_DNA"/>
</dbReference>
<feature type="compositionally biased region" description="Acidic residues" evidence="5">
    <location>
        <begin position="262"/>
        <end position="278"/>
    </location>
</feature>
<evidence type="ECO:0000256" key="2">
    <source>
        <dbReference type="ARBA" id="ARBA00023015"/>
    </source>
</evidence>
<accession>A0AAV6HRR0</accession>
<name>A0AAV6HRR0_9ERIC</name>
<dbReference type="Pfam" id="PF00010">
    <property type="entry name" value="HLH"/>
    <property type="match status" value="1"/>
</dbReference>
<dbReference type="GO" id="GO:0005634">
    <property type="term" value="C:nucleus"/>
    <property type="evidence" value="ECO:0007669"/>
    <property type="project" value="UniProtKB-SubCell"/>
</dbReference>
<dbReference type="CDD" id="cd11445">
    <property type="entry name" value="bHLH_AtPIF_like"/>
    <property type="match status" value="1"/>
</dbReference>
<feature type="compositionally biased region" description="Polar residues" evidence="5">
    <location>
        <begin position="228"/>
        <end position="237"/>
    </location>
</feature>
<evidence type="ECO:0000313" key="7">
    <source>
        <dbReference type="EMBL" id="KAG5514687.1"/>
    </source>
</evidence>
<dbReference type="Proteomes" id="UP000823749">
    <property type="component" value="Chromosome 13"/>
</dbReference>
<keyword evidence="8" id="KW-1185">Reference proteome</keyword>
<keyword evidence="3" id="KW-0804">Transcription</keyword>
<reference evidence="7 8" key="1">
    <citation type="submission" date="2020-08" db="EMBL/GenBank/DDBJ databases">
        <title>Plant Genome Project.</title>
        <authorList>
            <person name="Zhang R.-G."/>
        </authorList>
    </citation>
    <scope>NUCLEOTIDE SEQUENCE [LARGE SCALE GENOMIC DNA]</scope>
    <source>
        <strain evidence="7">WSP0</strain>
        <tissue evidence="7">Leaf</tissue>
    </source>
</reference>
<dbReference type="PANTHER" id="PTHR46807:SF8">
    <property type="entry name" value="TRANSCRIPTION FACTOR PIF1-LIKE ISOFORM X2"/>
    <property type="match status" value="1"/>
</dbReference>
<feature type="region of interest" description="Disordered" evidence="5">
    <location>
        <begin position="117"/>
        <end position="203"/>
    </location>
</feature>
<feature type="compositionally biased region" description="Polar residues" evidence="5">
    <location>
        <begin position="469"/>
        <end position="482"/>
    </location>
</feature>
<dbReference type="AlphaFoldDB" id="A0AAV6HRR0"/>
<keyword evidence="2" id="KW-0805">Transcription regulation</keyword>
<dbReference type="PROSITE" id="PS50888">
    <property type="entry name" value="BHLH"/>
    <property type="match status" value="1"/>
</dbReference>
<evidence type="ECO:0000256" key="4">
    <source>
        <dbReference type="ARBA" id="ARBA00023242"/>
    </source>
</evidence>
<protein>
    <recommendedName>
        <fullName evidence="6">BHLH domain-containing protein</fullName>
    </recommendedName>
</protein>
<dbReference type="InterPro" id="IPR044273">
    <property type="entry name" value="PIF3-like"/>
</dbReference>
<feature type="compositionally biased region" description="Basic and acidic residues" evidence="5">
    <location>
        <begin position="295"/>
        <end position="310"/>
    </location>
</feature>
<dbReference type="InterPro" id="IPR011598">
    <property type="entry name" value="bHLH_dom"/>
</dbReference>
<dbReference type="GO" id="GO:0010017">
    <property type="term" value="P:red or far-red light signaling pathway"/>
    <property type="evidence" value="ECO:0007669"/>
    <property type="project" value="UniProtKB-ARBA"/>
</dbReference>
<feature type="region of interest" description="Disordered" evidence="5">
    <location>
        <begin position="469"/>
        <end position="490"/>
    </location>
</feature>
<organism evidence="7 8">
    <name type="scientific">Rhododendron griersonianum</name>
    <dbReference type="NCBI Taxonomy" id="479676"/>
    <lineage>
        <taxon>Eukaryota</taxon>
        <taxon>Viridiplantae</taxon>
        <taxon>Streptophyta</taxon>
        <taxon>Embryophyta</taxon>
        <taxon>Tracheophyta</taxon>
        <taxon>Spermatophyta</taxon>
        <taxon>Magnoliopsida</taxon>
        <taxon>eudicotyledons</taxon>
        <taxon>Gunneridae</taxon>
        <taxon>Pentapetalae</taxon>
        <taxon>asterids</taxon>
        <taxon>Ericales</taxon>
        <taxon>Ericaceae</taxon>
        <taxon>Ericoideae</taxon>
        <taxon>Rhodoreae</taxon>
        <taxon>Rhododendron</taxon>
    </lineage>
</organism>
<dbReference type="SUPFAM" id="SSF47459">
    <property type="entry name" value="HLH, helix-loop-helix DNA-binding domain"/>
    <property type="match status" value="1"/>
</dbReference>
<dbReference type="Gene3D" id="4.10.280.10">
    <property type="entry name" value="Helix-loop-helix DNA-binding domain"/>
    <property type="match status" value="1"/>
</dbReference>
<feature type="region of interest" description="Disordered" evidence="5">
    <location>
        <begin position="422"/>
        <end position="442"/>
    </location>
</feature>
<evidence type="ECO:0000256" key="3">
    <source>
        <dbReference type="ARBA" id="ARBA00023163"/>
    </source>
</evidence>
<comment type="caution">
    <text evidence="7">The sequence shown here is derived from an EMBL/GenBank/DDBJ whole genome shotgun (WGS) entry which is preliminary data.</text>
</comment>
<dbReference type="FunFam" id="4.10.280.10:FF:000004">
    <property type="entry name" value="Basic helix-loop-helix transcription factor"/>
    <property type="match status" value="1"/>
</dbReference>
<feature type="compositionally biased region" description="Polar residues" evidence="5">
    <location>
        <begin position="426"/>
        <end position="442"/>
    </location>
</feature>
<proteinExistence type="predicted"/>
<sequence>MNYLCVQDFDMDEEYSIPTPTSTCRPKKLPVVDPDEIMELLWENGQIVMQSQNQRSFPKRPLIEDGAVISLDRREIRSSRSIESGLSNDQLFMQEDETPFWLHHYPPIEAADLYSDVIDPAPPRTAPNQDVRIPPPSTAAPMSQPRRSDAEESEAVQSSVRFSRAVEQGPSGSNEAVRESTVVDSCETPRAAPESVASRVAGSTVEVSGGVAGLCVAAEGGGRDTGTYELTSSSGGSASLEPVQKPPVTAGDRKRKRKGREADDDDSESPGEDVEFESPDAKKQIRGSTPAKKSRAAEVHNLSERRRRDRINEKMRALQELIPRCNKSDKASMLDEAIEYLKSLQLQVQMMSMGCSMVPMMFPGVQQYVPPMGMAMGMGMGMSRPMLPFPSVLAGSALPTPAAAALMGPKFPVPAFHMPSVPLPSPSNQSDPVLKSLSPQNHNQPRMMNFPGPYHQYLGLHHTQLPLPQNQAMMQPSTTKPSTSREVENH</sequence>
<dbReference type="InterPro" id="IPR036638">
    <property type="entry name" value="HLH_DNA-bd_sf"/>
</dbReference>
<evidence type="ECO:0000259" key="6">
    <source>
        <dbReference type="PROSITE" id="PS50888"/>
    </source>
</evidence>
<feature type="region of interest" description="Disordered" evidence="5">
    <location>
        <begin position="219"/>
        <end position="310"/>
    </location>
</feature>
<dbReference type="GO" id="GO:0003700">
    <property type="term" value="F:DNA-binding transcription factor activity"/>
    <property type="evidence" value="ECO:0007669"/>
    <property type="project" value="InterPro"/>
</dbReference>
<evidence type="ECO:0000313" key="8">
    <source>
        <dbReference type="Proteomes" id="UP000823749"/>
    </source>
</evidence>
<dbReference type="GO" id="GO:0046983">
    <property type="term" value="F:protein dimerization activity"/>
    <property type="evidence" value="ECO:0007669"/>
    <property type="project" value="InterPro"/>
</dbReference>
<feature type="domain" description="BHLH" evidence="6">
    <location>
        <begin position="295"/>
        <end position="344"/>
    </location>
</feature>
<keyword evidence="4" id="KW-0539">Nucleus</keyword>
<dbReference type="InterPro" id="IPR047265">
    <property type="entry name" value="PIF1-like_bHLH"/>
</dbReference>
<dbReference type="PANTHER" id="PTHR46807">
    <property type="entry name" value="TRANSCRIPTION FACTOR PIF3"/>
    <property type="match status" value="1"/>
</dbReference>
<dbReference type="SMART" id="SM00353">
    <property type="entry name" value="HLH"/>
    <property type="match status" value="1"/>
</dbReference>
<evidence type="ECO:0000256" key="5">
    <source>
        <dbReference type="SAM" id="MobiDB-lite"/>
    </source>
</evidence>
<evidence type="ECO:0000256" key="1">
    <source>
        <dbReference type="ARBA" id="ARBA00004123"/>
    </source>
</evidence>
<gene>
    <name evidence="7" type="ORF">RHGRI_035923</name>
</gene>
<comment type="subcellular location">
    <subcellularLocation>
        <location evidence="1">Nucleus</location>
    </subcellularLocation>
</comment>